<dbReference type="GeneID" id="24565230"/>
<dbReference type="Pfam" id="PF12807">
    <property type="entry name" value="eIF3_p135"/>
    <property type="match status" value="1"/>
</dbReference>
<sequence>MDPSASRFADPLKDYGFDPYSVAQAAAHREVPLDETSIEILNGLVGLTGSLNLFPADPFEGVSTPGSCRSRRLDWLRDLGAHSGNSDSDAYEDVYPEDLFEGASLQSKLEFFMFGRHESSNEYHSSYDSWDIPPIHPVRPSLKTPGDSGFELNANWYERIQLAYRSALPRSKSHKSLNLLGSDAEHELLLELGRFSRAACYKATALVLSILQHGLSVYLPGYMSVTEDTLPLVNKFYQKKFACDLQYVHDGVVYTVVVGPVDADNAVPYTVAKKLYCNDQKGKQALCEALYSRGTHGTFAIPVQCIVDFAGIRVVAEPLVPLEDSPPVDLVSELLMDCRAPTGVLATDISSCILASSELFESFRNISSYLHMCSWPVPFDASDICGTSLKGDSDSGEWRSNANNVLCDGAVANVQRCDGVLHIRQAHEVLPPILERNATPDPLYSVRFRPEFCFAYNGSLKCTLKSASVFSDVHSGDLFYEAFKHLVVVLEDSVGRCNGLFDSWDLRQVFASHGVNMRFLGMAYERVVYIGLKNLLAADMVARAMKHLWNTQLEDFFSGNMIGCDALMRRMLKLVNNVFGLYAESAEFWSQRIIPEVARHFNLVKLDGISYRVIPHLLLKSALEYHLCILLPFPSEGHSYRSPITASDFRSVDMPPILGQHRAPHEVPEMHVSDASYHSVLDAFFPRVSVVYPQRELALTKAASSLCGKNGDSVLADLVLATSSWQNGLCRQIEARTLGVGYPCDPACVYSSRLACVNYQQPVTGVNLFCLTQSLLQVDPLKRSKLLLLMGYEYLRHRYIDAALECASYVAKHSPALCAKRLEAQLLALQCHCLKAHEAVSTDLFESLRDEVTGVESCQGLLSLQVFLFMGIAAWIRNEYEPCASYAARARAATLGISGIEEYAWLPVAVVSLLGHCQNALGNGVQAIKTQREVVRLCNVAKLPRFTLCNQTWLFVEYLLRNDSHDEGCALSMECIPILEAEFGSLSVECLRGLYVSAWSNHQVGCGHLLHPLLYLSSSDRVIDANASLGGIRGALLLEEFSLAEICDLRRTHCANALGLYNSLYERLCMVIARSRVDILEYMRTVYPDADLRPVESLHRLTRRRLEAAMEEVPVSDDVLLSGMAADCEKFYEKLLLVIRNMLTLRLLSLSSAESMAVAQRLYSAYVSQVSDKYIAQMFTHGDGDGDAAGEVARLDSTVVGRLPGRSAAANGVVSHALSMYGNSLDRQPEKFNASVSIKQNSVPHRGHELRAIEELLLMAPSTSVADLCETCRLALHGSSDSPSEWFDKIFDIGPSPHRPSERSLPLFLDVLRHFLTPSKRLIILGQVANLNGVEVDATLTFAELHDALVAALGGNRPSRGGPVGTRQQQTK</sequence>
<evidence type="ECO:0000313" key="2">
    <source>
        <dbReference type="EMBL" id="CDR96689.1"/>
    </source>
</evidence>
<dbReference type="Proteomes" id="UP000033188">
    <property type="component" value="Chromosome 3"/>
</dbReference>
<accession>A0A061DCG1</accession>
<gene>
    <name evidence="2" type="ORF">BBBOND_0305930</name>
</gene>
<dbReference type="EMBL" id="LK391709">
    <property type="protein sequence ID" value="CDR96689.1"/>
    <property type="molecule type" value="Genomic_DNA"/>
</dbReference>
<keyword evidence="3" id="KW-1185">Reference proteome</keyword>
<dbReference type="InterPro" id="IPR025697">
    <property type="entry name" value="CLU_dom"/>
</dbReference>
<protein>
    <recommendedName>
        <fullName evidence="1">Clu domain-containing protein</fullName>
    </recommendedName>
</protein>
<dbReference type="PROSITE" id="PS51823">
    <property type="entry name" value="CLU"/>
    <property type="match status" value="1"/>
</dbReference>
<dbReference type="KEGG" id="bbig:BBBOND_0305930"/>
<organism evidence="2 3">
    <name type="scientific">Babesia bigemina</name>
    <dbReference type="NCBI Taxonomy" id="5866"/>
    <lineage>
        <taxon>Eukaryota</taxon>
        <taxon>Sar</taxon>
        <taxon>Alveolata</taxon>
        <taxon>Apicomplexa</taxon>
        <taxon>Aconoidasida</taxon>
        <taxon>Piroplasmida</taxon>
        <taxon>Babesiidae</taxon>
        <taxon>Babesia</taxon>
    </lineage>
</organism>
<proteinExistence type="predicted"/>
<dbReference type="InterPro" id="IPR033646">
    <property type="entry name" value="CLU-central"/>
</dbReference>
<dbReference type="OrthoDB" id="626167at2759"/>
<reference evidence="3" key="1">
    <citation type="journal article" date="2014" name="Nucleic Acids Res.">
        <title>The evolutionary dynamics of variant antigen genes in Babesia reveal a history of genomic innovation underlying host-parasite interaction.</title>
        <authorList>
            <person name="Jackson A.P."/>
            <person name="Otto T.D."/>
            <person name="Darby A."/>
            <person name="Ramaprasad A."/>
            <person name="Xia D."/>
            <person name="Echaide I.E."/>
            <person name="Farber M."/>
            <person name="Gahlot S."/>
            <person name="Gamble J."/>
            <person name="Gupta D."/>
            <person name="Gupta Y."/>
            <person name="Jackson L."/>
            <person name="Malandrin L."/>
            <person name="Malas T.B."/>
            <person name="Moussa E."/>
            <person name="Nair M."/>
            <person name="Reid A.J."/>
            <person name="Sanders M."/>
            <person name="Sharma J."/>
            <person name="Tracey A."/>
            <person name="Quail M.A."/>
            <person name="Weir W."/>
            <person name="Wastling J.M."/>
            <person name="Hall N."/>
            <person name="Willadsen P."/>
            <person name="Lingelbach K."/>
            <person name="Shiels B."/>
            <person name="Tait A."/>
            <person name="Berriman M."/>
            <person name="Allred D.R."/>
            <person name="Pain A."/>
        </authorList>
    </citation>
    <scope>NUCLEOTIDE SEQUENCE [LARGE SCALE GENOMIC DNA]</scope>
    <source>
        <strain evidence="3">Bond</strain>
    </source>
</reference>
<evidence type="ECO:0000313" key="3">
    <source>
        <dbReference type="Proteomes" id="UP000033188"/>
    </source>
</evidence>
<dbReference type="VEuPathDB" id="PiroplasmaDB:BBBOND_0305930"/>
<dbReference type="OMA" id="YLHFEHG"/>
<feature type="domain" description="Clu" evidence="1">
    <location>
        <begin position="134"/>
        <end position="437"/>
    </location>
</feature>
<dbReference type="RefSeq" id="XP_012768875.1">
    <property type="nucleotide sequence ID" value="XM_012913421.1"/>
</dbReference>
<name>A0A061DCG1_BABBI</name>
<evidence type="ECO:0000259" key="1">
    <source>
        <dbReference type="PROSITE" id="PS51823"/>
    </source>
</evidence>